<protein>
    <submittedName>
        <fullName evidence="1">Uncharacterized protein</fullName>
    </submittedName>
</protein>
<evidence type="ECO:0000313" key="1">
    <source>
        <dbReference type="EMBL" id="WFD18460.1"/>
    </source>
</evidence>
<reference evidence="1" key="1">
    <citation type="submission" date="2023-03" db="EMBL/GenBank/DDBJ databases">
        <title>Mating type loci evolution in Malassezia.</title>
        <authorList>
            <person name="Coelho M.A."/>
        </authorList>
    </citation>
    <scope>NUCLEOTIDE SEQUENCE</scope>
    <source>
        <strain evidence="1">CBS 10434</strain>
    </source>
</reference>
<evidence type="ECO:0000313" key="2">
    <source>
        <dbReference type="Proteomes" id="UP001220961"/>
    </source>
</evidence>
<name>A0AAF0IYQ7_9BASI</name>
<dbReference type="AlphaFoldDB" id="A0AAF0IYQ7"/>
<dbReference type="Proteomes" id="UP001220961">
    <property type="component" value="Chromosome 1"/>
</dbReference>
<proteinExistence type="predicted"/>
<dbReference type="EMBL" id="CP119908">
    <property type="protein sequence ID" value="WFD18460.1"/>
    <property type="molecule type" value="Genomic_DNA"/>
</dbReference>
<organism evidence="1 2">
    <name type="scientific">Malassezia caprae</name>
    <dbReference type="NCBI Taxonomy" id="1381934"/>
    <lineage>
        <taxon>Eukaryota</taxon>
        <taxon>Fungi</taxon>
        <taxon>Dikarya</taxon>
        <taxon>Basidiomycota</taxon>
        <taxon>Ustilaginomycotina</taxon>
        <taxon>Malasseziomycetes</taxon>
        <taxon>Malasseziales</taxon>
        <taxon>Malasseziaceae</taxon>
        <taxon>Malassezia</taxon>
    </lineage>
</organism>
<keyword evidence="2" id="KW-1185">Reference proteome</keyword>
<accession>A0AAF0IYQ7</accession>
<sequence>MVAAATATSSLEVTATDTSKALAIRAECNEGGEVFNEIANAVIKVLPLLQPILMAAGVGEVVPFVVTALKVIEMLHLFC</sequence>
<gene>
    <name evidence="1" type="ORF">MCAP1_000663</name>
</gene>